<dbReference type="InterPro" id="IPR002048">
    <property type="entry name" value="EF_hand_dom"/>
</dbReference>
<feature type="compositionally biased region" description="Acidic residues" evidence="2">
    <location>
        <begin position="837"/>
        <end position="890"/>
    </location>
</feature>
<feature type="compositionally biased region" description="Basic and acidic residues" evidence="2">
    <location>
        <begin position="644"/>
        <end position="686"/>
    </location>
</feature>
<feature type="compositionally biased region" description="Basic and acidic residues" evidence="2">
    <location>
        <begin position="818"/>
        <end position="836"/>
    </location>
</feature>
<dbReference type="InterPro" id="IPR025954">
    <property type="entry name" value="DBC1/CARP1_inactive_NUDIX"/>
</dbReference>
<feature type="compositionally biased region" description="Acidic residues" evidence="2">
    <location>
        <begin position="804"/>
        <end position="817"/>
    </location>
</feature>
<dbReference type="InterPro" id="IPR045353">
    <property type="entry name" value="LAIKA"/>
</dbReference>
<gene>
    <name evidence="4" type="ORF">SSX86_004615</name>
</gene>
<keyword evidence="1" id="KW-0175">Coiled coil</keyword>
<dbReference type="Pfam" id="PF19256">
    <property type="entry name" value="LAIKA"/>
    <property type="match status" value="1"/>
</dbReference>
<dbReference type="AlphaFoldDB" id="A0AAP0DNX1"/>
<feature type="compositionally biased region" description="Basic and acidic residues" evidence="2">
    <location>
        <begin position="896"/>
        <end position="931"/>
    </location>
</feature>
<dbReference type="Proteomes" id="UP001408789">
    <property type="component" value="Unassembled WGS sequence"/>
</dbReference>
<evidence type="ECO:0000256" key="1">
    <source>
        <dbReference type="ARBA" id="ARBA00023054"/>
    </source>
</evidence>
<dbReference type="PANTHER" id="PTHR14304">
    <property type="entry name" value="CELL DIVISION CYCLE AND APOPTOSIS REGULATOR PROTEIN"/>
    <property type="match status" value="1"/>
</dbReference>
<feature type="compositionally biased region" description="Basic and acidic residues" evidence="2">
    <location>
        <begin position="788"/>
        <end position="800"/>
    </location>
</feature>
<dbReference type="EMBL" id="JBCNJP010000007">
    <property type="protein sequence ID" value="KAK9076282.1"/>
    <property type="molecule type" value="Genomic_DNA"/>
</dbReference>
<feature type="region of interest" description="Disordered" evidence="2">
    <location>
        <begin position="639"/>
        <end position="695"/>
    </location>
</feature>
<dbReference type="PANTHER" id="PTHR14304:SF11">
    <property type="entry name" value="SAP DOMAIN-CONTAINING PROTEIN"/>
    <property type="match status" value="1"/>
</dbReference>
<dbReference type="Pfam" id="PF14443">
    <property type="entry name" value="DBC1"/>
    <property type="match status" value="1"/>
</dbReference>
<evidence type="ECO:0000259" key="3">
    <source>
        <dbReference type="PROSITE" id="PS50222"/>
    </source>
</evidence>
<protein>
    <recommendedName>
        <fullName evidence="3">EF-hand domain-containing protein</fullName>
    </recommendedName>
</protein>
<dbReference type="GO" id="GO:0006355">
    <property type="term" value="P:regulation of DNA-templated transcription"/>
    <property type="evidence" value="ECO:0007669"/>
    <property type="project" value="InterPro"/>
</dbReference>
<feature type="compositionally biased region" description="Basic and acidic residues" evidence="2">
    <location>
        <begin position="767"/>
        <end position="781"/>
    </location>
</feature>
<dbReference type="InterPro" id="IPR025224">
    <property type="entry name" value="CCAR1/CCAR2"/>
</dbReference>
<feature type="region of interest" description="Disordered" evidence="2">
    <location>
        <begin position="764"/>
        <end position="931"/>
    </location>
</feature>
<evidence type="ECO:0000313" key="4">
    <source>
        <dbReference type="EMBL" id="KAK9076282.1"/>
    </source>
</evidence>
<dbReference type="Gene3D" id="1.10.238.10">
    <property type="entry name" value="EF-hand"/>
    <property type="match status" value="1"/>
</dbReference>
<sequence>MKLGPDGASQLSMASRPSALLSGAHYGGQYASVYGSASHNSALQTDIYDRLDVAAAAVRQELLQSRSLQPASVDGSSSKTVSGRQADYLAARAAAIRHLDKEILPYGGRIDTDLHTLSMIRGTQHAPSILGAAPRREVEDLVYTHSSANPGYGVSLPPGRDHVSGKSLHGTSVESAYLDGVLARVGYSRIDDLKDAMAYARDIERREEDRHREIIRDRDRDRDREREREREREHRRERERILKRREKEREREIRRSRSPIRISRDRGLSISAARGRSSRRESLRRHSPVREKRREYVCKVYTSNLVHTERDYLSMNKRYSRLFVSPECSKVIINWSKEDLNIPLNTPISFEHDFVQGETPSEHESASIKTVTNGQANLQSGTTRWNAKMLLMSGLSRNAWEELLSERKYDDRIPHLCNMLRFAFLKKGNSLMAIGGSWDTVDGNDPSVNKSTLIQTVSRYAKELTGLDLKNCQNWNPFLEIHYDRIGKDGFFSHKEITVLYIPDLSDCLPSIDAWRDQWLAHKKAVAERERLHALKREKSRDKKEVSKEKAGKEGDKIVTEKKDKDKTITEKKDECSDDKTKIEDELLRMPILRIMWSRETKQGRLQMKTNQRTMRLSHKMLVVQLKLEIKVKKFKRRKRRKTKVEAGSDKNENLKGGKEKKDKDVKTETKGKQVNDKKKVEEPPRHPGLILQTKGDKYSKLRSLSLSLDSLLDYTDKDIEESTFELSLFAETFYEMLQYQMGSRILIFLQKLRIKFVAKRNRRKRQREEASDKKEKEKTKTSSAKHQKTDVTVESKSVKTETLQEDEKDMVIDDEDITKKEDESEKDDSKEKPEDPEGESEEDLEEEPEEDLEEEPEEDPEEEPEEDTEEEPEEDPEEEPEEDPEEDEHMADAIPKSDADNEEKAEVDKVDMNMNTEKKDEKVKSEPEDDSKVTVNLEKIENSKVDTNKKKETLPAIDKELLQAFRFFDRNRVGYIRVEDLRLILHSLGKCTSHRDVKELVQCALLESNTGRDDHILYKKLVKMTDI</sequence>
<dbReference type="GO" id="GO:0005634">
    <property type="term" value="C:nucleus"/>
    <property type="evidence" value="ECO:0007669"/>
    <property type="project" value="TreeGrafter"/>
</dbReference>
<organism evidence="4 5">
    <name type="scientific">Deinandra increscens subsp. villosa</name>
    <dbReference type="NCBI Taxonomy" id="3103831"/>
    <lineage>
        <taxon>Eukaryota</taxon>
        <taxon>Viridiplantae</taxon>
        <taxon>Streptophyta</taxon>
        <taxon>Embryophyta</taxon>
        <taxon>Tracheophyta</taxon>
        <taxon>Spermatophyta</taxon>
        <taxon>Magnoliopsida</taxon>
        <taxon>eudicotyledons</taxon>
        <taxon>Gunneridae</taxon>
        <taxon>Pentapetalae</taxon>
        <taxon>asterids</taxon>
        <taxon>campanulids</taxon>
        <taxon>Asterales</taxon>
        <taxon>Asteraceae</taxon>
        <taxon>Asteroideae</taxon>
        <taxon>Heliantheae alliance</taxon>
        <taxon>Madieae</taxon>
        <taxon>Madiinae</taxon>
        <taxon>Deinandra</taxon>
    </lineage>
</organism>
<dbReference type="PROSITE" id="PS50222">
    <property type="entry name" value="EF_HAND_2"/>
    <property type="match status" value="1"/>
</dbReference>
<dbReference type="GO" id="GO:0005509">
    <property type="term" value="F:calcium ion binding"/>
    <property type="evidence" value="ECO:0007669"/>
    <property type="project" value="InterPro"/>
</dbReference>
<feature type="region of interest" description="Disordered" evidence="2">
    <location>
        <begin position="538"/>
        <end position="575"/>
    </location>
</feature>
<evidence type="ECO:0000256" key="2">
    <source>
        <dbReference type="SAM" id="MobiDB-lite"/>
    </source>
</evidence>
<dbReference type="SMART" id="SM01122">
    <property type="entry name" value="DBC1"/>
    <property type="match status" value="1"/>
</dbReference>
<evidence type="ECO:0000313" key="5">
    <source>
        <dbReference type="Proteomes" id="UP001408789"/>
    </source>
</evidence>
<keyword evidence="5" id="KW-1185">Reference proteome</keyword>
<accession>A0AAP0DNX1</accession>
<dbReference type="SUPFAM" id="SSF47473">
    <property type="entry name" value="EF-hand"/>
    <property type="match status" value="1"/>
</dbReference>
<feature type="domain" description="EF-hand" evidence="3">
    <location>
        <begin position="957"/>
        <end position="992"/>
    </location>
</feature>
<comment type="caution">
    <text evidence="4">The sequence shown here is derived from an EMBL/GenBank/DDBJ whole genome shotgun (WGS) entry which is preliminary data.</text>
</comment>
<name>A0AAP0DNX1_9ASTR</name>
<dbReference type="InterPro" id="IPR011992">
    <property type="entry name" value="EF-hand-dom_pair"/>
</dbReference>
<reference evidence="4 5" key="1">
    <citation type="submission" date="2024-04" db="EMBL/GenBank/DDBJ databases">
        <title>The reference genome of an endangered Asteraceae, Deinandra increscens subsp. villosa, native to the Central Coast of California.</title>
        <authorList>
            <person name="Guilliams M."/>
            <person name="Hasenstab-Lehman K."/>
            <person name="Meyer R."/>
            <person name="Mcevoy S."/>
        </authorList>
    </citation>
    <scope>NUCLEOTIDE SEQUENCE [LARGE SCALE GENOMIC DNA]</scope>
    <source>
        <tissue evidence="4">Leaf</tissue>
    </source>
</reference>
<proteinExistence type="predicted"/>
<feature type="region of interest" description="Disordered" evidence="2">
    <location>
        <begin position="219"/>
        <end position="238"/>
    </location>
</feature>
<dbReference type="FunFam" id="1.10.238.10:FF:000157">
    <property type="entry name" value="ATP/GTP-binding protein family"/>
    <property type="match status" value="1"/>
</dbReference>
<feature type="region of interest" description="Disordered" evidence="2">
    <location>
        <begin position="264"/>
        <end position="288"/>
    </location>
</feature>